<sequence>CAATARDDQFYSRVVDSASTDLDKIAYDATNTAKASGSFGNPIYLAPMAQLDSQVMDFGDDDEEEDGMEMMDIVVMAVSGVAFLLAVVALIAACRKPAINVTSTSNPLGPTRTPVPV</sequence>
<evidence type="ECO:0000256" key="1">
    <source>
        <dbReference type="SAM" id="Phobius"/>
    </source>
</evidence>
<accession>A0A391NZB6</accession>
<organism evidence="2 3">
    <name type="scientific">Kipferlia bialata</name>
    <dbReference type="NCBI Taxonomy" id="797122"/>
    <lineage>
        <taxon>Eukaryota</taxon>
        <taxon>Metamonada</taxon>
        <taxon>Carpediemonas-like organisms</taxon>
        <taxon>Kipferlia</taxon>
    </lineage>
</organism>
<protein>
    <submittedName>
        <fullName evidence="2">Uncharacterized protein</fullName>
    </submittedName>
</protein>
<gene>
    <name evidence="2" type="ORF">KIPB_011469</name>
</gene>
<dbReference type="Proteomes" id="UP000265618">
    <property type="component" value="Unassembled WGS sequence"/>
</dbReference>
<feature type="non-terminal residue" evidence="2">
    <location>
        <position position="1"/>
    </location>
</feature>
<comment type="caution">
    <text evidence="2">The sequence shown here is derived from an EMBL/GenBank/DDBJ whole genome shotgun (WGS) entry which is preliminary data.</text>
</comment>
<evidence type="ECO:0000313" key="2">
    <source>
        <dbReference type="EMBL" id="GCA63709.1"/>
    </source>
</evidence>
<keyword evidence="3" id="KW-1185">Reference proteome</keyword>
<dbReference type="EMBL" id="BDIP01004668">
    <property type="protein sequence ID" value="GCA63709.1"/>
    <property type="molecule type" value="Genomic_DNA"/>
</dbReference>
<reference evidence="2 3" key="1">
    <citation type="journal article" date="2018" name="PLoS ONE">
        <title>The draft genome of Kipferlia bialata reveals reductive genome evolution in fornicate parasites.</title>
        <authorList>
            <person name="Tanifuji G."/>
            <person name="Takabayashi S."/>
            <person name="Kume K."/>
            <person name="Takagi M."/>
            <person name="Nakayama T."/>
            <person name="Kamikawa R."/>
            <person name="Inagaki Y."/>
            <person name="Hashimoto T."/>
        </authorList>
    </citation>
    <scope>NUCLEOTIDE SEQUENCE [LARGE SCALE GENOMIC DNA]</scope>
    <source>
        <strain evidence="2">NY0173</strain>
    </source>
</reference>
<keyword evidence="1" id="KW-1133">Transmembrane helix</keyword>
<dbReference type="AlphaFoldDB" id="A0A391NZB6"/>
<keyword evidence="1" id="KW-0812">Transmembrane</keyword>
<evidence type="ECO:0000313" key="3">
    <source>
        <dbReference type="Proteomes" id="UP000265618"/>
    </source>
</evidence>
<proteinExistence type="predicted"/>
<name>A0A391NZB6_9EUKA</name>
<feature type="transmembrane region" description="Helical" evidence="1">
    <location>
        <begin position="73"/>
        <end position="93"/>
    </location>
</feature>
<keyword evidence="1" id="KW-0472">Membrane</keyword>